<feature type="transmembrane region" description="Helical" evidence="8">
    <location>
        <begin position="288"/>
        <end position="306"/>
    </location>
</feature>
<evidence type="ECO:0000256" key="4">
    <source>
        <dbReference type="ARBA" id="ARBA00022475"/>
    </source>
</evidence>
<evidence type="ECO:0000256" key="8">
    <source>
        <dbReference type="SAM" id="Phobius"/>
    </source>
</evidence>
<gene>
    <name evidence="9" type="ORF">AB0763_08895</name>
</gene>
<dbReference type="AlphaFoldDB" id="A0AB39HDU9"/>
<feature type="transmembrane region" description="Helical" evidence="8">
    <location>
        <begin position="244"/>
        <end position="268"/>
    </location>
</feature>
<dbReference type="Gene3D" id="1.10.3470.10">
    <property type="entry name" value="ABC transporter involved in vitamin B12 uptake, BtuC"/>
    <property type="match status" value="1"/>
</dbReference>
<dbReference type="EMBL" id="CP162601">
    <property type="protein sequence ID" value="XDK24339.1"/>
    <property type="molecule type" value="Genomic_DNA"/>
</dbReference>
<dbReference type="CDD" id="cd06550">
    <property type="entry name" value="TM_ABC_iron-siderophores_like"/>
    <property type="match status" value="1"/>
</dbReference>
<dbReference type="SUPFAM" id="SSF81345">
    <property type="entry name" value="ABC transporter involved in vitamin B12 uptake, BtuC"/>
    <property type="match status" value="1"/>
</dbReference>
<reference evidence="9" key="1">
    <citation type="submission" date="2024-07" db="EMBL/GenBank/DDBJ databases">
        <title>Genome Analysis of a Potential Novel Vibrio Species Secreting pH- and Thermo-stable Alginate Lyase and its Application in Producing Alginate Oligosaccharides.</title>
        <authorList>
            <person name="Huang H."/>
            <person name="Bao K."/>
        </authorList>
    </citation>
    <scope>NUCLEOTIDE SEQUENCE</scope>
    <source>
        <strain evidence="9">HB236076</strain>
    </source>
</reference>
<organism evidence="9">
    <name type="scientific">Vibrio sp. HB236076</name>
    <dbReference type="NCBI Taxonomy" id="3232307"/>
    <lineage>
        <taxon>Bacteria</taxon>
        <taxon>Pseudomonadati</taxon>
        <taxon>Pseudomonadota</taxon>
        <taxon>Gammaproteobacteria</taxon>
        <taxon>Vibrionales</taxon>
        <taxon>Vibrionaceae</taxon>
        <taxon>Vibrio</taxon>
    </lineage>
</organism>
<name>A0AB39HDU9_9VIBR</name>
<dbReference type="GO" id="GO:0033214">
    <property type="term" value="P:siderophore-iron import into cell"/>
    <property type="evidence" value="ECO:0007669"/>
    <property type="project" value="TreeGrafter"/>
</dbReference>
<sequence length="342" mass="35966">MARYNGIGETQTHRLWLGGLTLLLVLIGLSVLSIFIGTRAIAPDVTWQAIWQFDPTNNAHLLVHYLRLPRAALAVVVGAALGLAGAVMQALTRNPLADPGILGVNAGATLAIVLGISLLGISQVVDYVWLGLVGAALPGVALYFLSGVKQGGHPVRLVLSGAALSVVLLALTQMITINSDETVFNQFRHWAVGSLQGRGFAVLWPVLFLTVIGSALGCSLCAALNATSLGDEVSRSLGVNPKRITLLACVVIVVLSAAATAAAGPISFVGLTAPHLARFITGPDHRWLLPYTMLIAALLVQVADILGRVIGYPDEISVGIMVALLGGPFFVYLVRRWKIAQL</sequence>
<dbReference type="RefSeq" id="WP_306100397.1">
    <property type="nucleotide sequence ID" value="NZ_CP162601.1"/>
</dbReference>
<comment type="subcellular location">
    <subcellularLocation>
        <location evidence="1">Cell membrane</location>
        <topology evidence="1">Multi-pass membrane protein</topology>
    </subcellularLocation>
</comment>
<comment type="similarity">
    <text evidence="2">Belongs to the binding-protein-dependent transport system permease family. FecCD subfamily.</text>
</comment>
<dbReference type="Pfam" id="PF01032">
    <property type="entry name" value="FecCD"/>
    <property type="match status" value="1"/>
</dbReference>
<protein>
    <submittedName>
        <fullName evidence="9">FecCD family ABC transporter permease</fullName>
    </submittedName>
</protein>
<dbReference type="PANTHER" id="PTHR30472">
    <property type="entry name" value="FERRIC ENTEROBACTIN TRANSPORT SYSTEM PERMEASE PROTEIN"/>
    <property type="match status" value="1"/>
</dbReference>
<feature type="transmembrane region" description="Helical" evidence="8">
    <location>
        <begin position="100"/>
        <end position="121"/>
    </location>
</feature>
<evidence type="ECO:0000256" key="3">
    <source>
        <dbReference type="ARBA" id="ARBA00022448"/>
    </source>
</evidence>
<keyword evidence="6 8" id="KW-1133">Transmembrane helix</keyword>
<dbReference type="PANTHER" id="PTHR30472:SF1">
    <property type="entry name" value="FE(3+) DICITRATE TRANSPORT SYSTEM PERMEASE PROTEIN FECC-RELATED"/>
    <property type="match status" value="1"/>
</dbReference>
<keyword evidence="4" id="KW-1003">Cell membrane</keyword>
<proteinExistence type="inferred from homology"/>
<feature type="transmembrane region" description="Helical" evidence="8">
    <location>
        <begin position="71"/>
        <end position="88"/>
    </location>
</feature>
<dbReference type="KEGG" id="vih:AB0763_08895"/>
<keyword evidence="5 8" id="KW-0812">Transmembrane</keyword>
<keyword evidence="3" id="KW-0813">Transport</keyword>
<dbReference type="InterPro" id="IPR037294">
    <property type="entry name" value="ABC_BtuC-like"/>
</dbReference>
<dbReference type="FunFam" id="1.10.3470.10:FF:000001">
    <property type="entry name" value="Vitamin B12 ABC transporter permease BtuC"/>
    <property type="match status" value="1"/>
</dbReference>
<feature type="transmembrane region" description="Helical" evidence="8">
    <location>
        <begin position="202"/>
        <end position="224"/>
    </location>
</feature>
<keyword evidence="7 8" id="KW-0472">Membrane</keyword>
<feature type="transmembrane region" description="Helical" evidence="8">
    <location>
        <begin position="318"/>
        <end position="335"/>
    </location>
</feature>
<evidence type="ECO:0000313" key="9">
    <source>
        <dbReference type="EMBL" id="XDK24339.1"/>
    </source>
</evidence>
<feature type="transmembrane region" description="Helical" evidence="8">
    <location>
        <begin position="15"/>
        <end position="36"/>
    </location>
</feature>
<dbReference type="GO" id="GO:0005886">
    <property type="term" value="C:plasma membrane"/>
    <property type="evidence" value="ECO:0007669"/>
    <property type="project" value="UniProtKB-SubCell"/>
</dbReference>
<evidence type="ECO:0000256" key="5">
    <source>
        <dbReference type="ARBA" id="ARBA00022692"/>
    </source>
</evidence>
<dbReference type="GO" id="GO:0022857">
    <property type="term" value="F:transmembrane transporter activity"/>
    <property type="evidence" value="ECO:0007669"/>
    <property type="project" value="InterPro"/>
</dbReference>
<evidence type="ECO:0000256" key="6">
    <source>
        <dbReference type="ARBA" id="ARBA00022989"/>
    </source>
</evidence>
<accession>A0AB39HDU9</accession>
<dbReference type="InterPro" id="IPR000522">
    <property type="entry name" value="ABC_transptr_permease_BtuC"/>
</dbReference>
<evidence type="ECO:0000256" key="1">
    <source>
        <dbReference type="ARBA" id="ARBA00004651"/>
    </source>
</evidence>
<evidence type="ECO:0000256" key="2">
    <source>
        <dbReference type="ARBA" id="ARBA00007935"/>
    </source>
</evidence>
<evidence type="ECO:0000256" key="7">
    <source>
        <dbReference type="ARBA" id="ARBA00023136"/>
    </source>
</evidence>
<feature type="transmembrane region" description="Helical" evidence="8">
    <location>
        <begin position="127"/>
        <end position="145"/>
    </location>
</feature>
<feature type="transmembrane region" description="Helical" evidence="8">
    <location>
        <begin position="157"/>
        <end position="177"/>
    </location>
</feature>